<organism evidence="2 3">
    <name type="scientific">Staurois parvus</name>
    <dbReference type="NCBI Taxonomy" id="386267"/>
    <lineage>
        <taxon>Eukaryota</taxon>
        <taxon>Metazoa</taxon>
        <taxon>Chordata</taxon>
        <taxon>Craniata</taxon>
        <taxon>Vertebrata</taxon>
        <taxon>Euteleostomi</taxon>
        <taxon>Amphibia</taxon>
        <taxon>Batrachia</taxon>
        <taxon>Anura</taxon>
        <taxon>Neobatrachia</taxon>
        <taxon>Ranoidea</taxon>
        <taxon>Ranidae</taxon>
        <taxon>Staurois</taxon>
    </lineage>
</organism>
<feature type="region of interest" description="Disordered" evidence="1">
    <location>
        <begin position="1"/>
        <end position="48"/>
    </location>
</feature>
<reference evidence="2" key="1">
    <citation type="submission" date="2023-05" db="EMBL/GenBank/DDBJ databases">
        <authorList>
            <person name="Stuckert A."/>
        </authorList>
    </citation>
    <scope>NUCLEOTIDE SEQUENCE</scope>
</reference>
<proteinExistence type="predicted"/>
<protein>
    <submittedName>
        <fullName evidence="2">Uncharacterized protein</fullName>
    </submittedName>
</protein>
<dbReference type="EMBL" id="CATNWA010019513">
    <property type="protein sequence ID" value="CAI9613656.1"/>
    <property type="molecule type" value="Genomic_DNA"/>
</dbReference>
<keyword evidence="3" id="KW-1185">Reference proteome</keyword>
<accession>A0ABN9GYP1</accession>
<name>A0ABN9GYP1_9NEOB</name>
<dbReference type="Proteomes" id="UP001162483">
    <property type="component" value="Unassembled WGS sequence"/>
</dbReference>
<comment type="caution">
    <text evidence="2">The sequence shown here is derived from an EMBL/GenBank/DDBJ whole genome shotgun (WGS) entry which is preliminary data.</text>
</comment>
<evidence type="ECO:0000313" key="3">
    <source>
        <dbReference type="Proteomes" id="UP001162483"/>
    </source>
</evidence>
<evidence type="ECO:0000313" key="2">
    <source>
        <dbReference type="EMBL" id="CAI9613656.1"/>
    </source>
</evidence>
<evidence type="ECO:0000256" key="1">
    <source>
        <dbReference type="SAM" id="MobiDB-lite"/>
    </source>
</evidence>
<gene>
    <name evidence="2" type="ORF">SPARVUS_LOCUS14918492</name>
</gene>
<sequence length="48" mass="5191">MGHYSSPPLTPMMGHYSPPPPLTPMMGHHSTPHPTDTNDGAPFHPPPH</sequence>